<dbReference type="EMBL" id="CM031812">
    <property type="protein sequence ID" value="KAG6657382.1"/>
    <property type="molecule type" value="Genomic_DNA"/>
</dbReference>
<dbReference type="Proteomes" id="UP000811609">
    <property type="component" value="Chromosome 4"/>
</dbReference>
<comment type="caution">
    <text evidence="4">The sequence shown here is derived from an EMBL/GenBank/DDBJ whole genome shotgun (WGS) entry which is preliminary data.</text>
</comment>
<evidence type="ECO:0000256" key="1">
    <source>
        <dbReference type="ARBA" id="ARBA00022729"/>
    </source>
</evidence>
<name>A0A8T1QTQ9_CARIL</name>
<feature type="signal peptide" evidence="2">
    <location>
        <begin position="1"/>
        <end position="18"/>
    </location>
</feature>
<dbReference type="GO" id="GO:0004857">
    <property type="term" value="F:enzyme inhibitor activity"/>
    <property type="evidence" value="ECO:0007669"/>
    <property type="project" value="InterPro"/>
</dbReference>
<dbReference type="InterPro" id="IPR006501">
    <property type="entry name" value="Pectinesterase_inhib_dom"/>
</dbReference>
<dbReference type="PANTHER" id="PTHR35357:SF8">
    <property type="entry name" value="OS01G0111000 PROTEIN"/>
    <property type="match status" value="1"/>
</dbReference>
<dbReference type="Pfam" id="PF04043">
    <property type="entry name" value="PMEI"/>
    <property type="match status" value="1"/>
</dbReference>
<evidence type="ECO:0000256" key="2">
    <source>
        <dbReference type="SAM" id="SignalP"/>
    </source>
</evidence>
<accession>A0A8T1QTQ9</accession>
<sequence>MGSSAIFLLLVISLLSLAFPPYVFHQPYIFVTGDASQIQKTCKSTKYYELCLSSLKSDPTSLNADTKGLAVIMVGIGMANATATSSFLSPQLLSTTNDTILKKDLIDESYDYAYMHASAAADYPNACRNVFKRYPGSAYPSELARREEALKQLCYVVLGIIDLLDS</sequence>
<feature type="domain" description="Pectinesterase inhibitor" evidence="3">
    <location>
        <begin position="33"/>
        <end position="160"/>
    </location>
</feature>
<proteinExistence type="predicted"/>
<reference evidence="4" key="1">
    <citation type="submission" date="2020-12" db="EMBL/GenBank/DDBJ databases">
        <title>WGS assembly of Carya illinoinensis cv. Pawnee.</title>
        <authorList>
            <person name="Platts A."/>
            <person name="Shu S."/>
            <person name="Wright S."/>
            <person name="Barry K."/>
            <person name="Edger P."/>
            <person name="Pires J.C."/>
            <person name="Schmutz J."/>
        </authorList>
    </citation>
    <scope>NUCLEOTIDE SEQUENCE</scope>
    <source>
        <tissue evidence="4">Leaf</tissue>
    </source>
</reference>
<dbReference type="CDD" id="cd14859">
    <property type="entry name" value="PMEI_like"/>
    <property type="match status" value="1"/>
</dbReference>
<feature type="chain" id="PRO_5035804630" description="Pectinesterase inhibitor domain-containing protein" evidence="2">
    <location>
        <begin position="19"/>
        <end position="166"/>
    </location>
</feature>
<evidence type="ECO:0000313" key="4">
    <source>
        <dbReference type="EMBL" id="KAG6657382.1"/>
    </source>
</evidence>
<keyword evidence="5" id="KW-1185">Reference proteome</keyword>
<gene>
    <name evidence="4" type="ORF">CIPAW_04G086900</name>
</gene>
<dbReference type="SMART" id="SM00856">
    <property type="entry name" value="PMEI"/>
    <property type="match status" value="1"/>
</dbReference>
<evidence type="ECO:0000313" key="5">
    <source>
        <dbReference type="Proteomes" id="UP000811609"/>
    </source>
</evidence>
<evidence type="ECO:0000259" key="3">
    <source>
        <dbReference type="SMART" id="SM00856"/>
    </source>
</evidence>
<dbReference type="AlphaFoldDB" id="A0A8T1QTQ9"/>
<protein>
    <recommendedName>
        <fullName evidence="3">Pectinesterase inhibitor domain-containing protein</fullName>
    </recommendedName>
</protein>
<keyword evidence="1 2" id="KW-0732">Signal</keyword>
<dbReference type="NCBIfam" id="TIGR01614">
    <property type="entry name" value="PME_inhib"/>
    <property type="match status" value="1"/>
</dbReference>
<organism evidence="4 5">
    <name type="scientific">Carya illinoinensis</name>
    <name type="common">Pecan</name>
    <dbReference type="NCBI Taxonomy" id="32201"/>
    <lineage>
        <taxon>Eukaryota</taxon>
        <taxon>Viridiplantae</taxon>
        <taxon>Streptophyta</taxon>
        <taxon>Embryophyta</taxon>
        <taxon>Tracheophyta</taxon>
        <taxon>Spermatophyta</taxon>
        <taxon>Magnoliopsida</taxon>
        <taxon>eudicotyledons</taxon>
        <taxon>Gunneridae</taxon>
        <taxon>Pentapetalae</taxon>
        <taxon>rosids</taxon>
        <taxon>fabids</taxon>
        <taxon>Fagales</taxon>
        <taxon>Juglandaceae</taxon>
        <taxon>Carya</taxon>
    </lineage>
</organism>
<dbReference type="PANTHER" id="PTHR35357">
    <property type="entry name" value="OS02G0537100 PROTEIN"/>
    <property type="match status" value="1"/>
</dbReference>